<organism evidence="1 2">
    <name type="scientific">Desulfofervidus auxilii</name>
    <dbReference type="NCBI Taxonomy" id="1621989"/>
    <lineage>
        <taxon>Bacteria</taxon>
        <taxon>Pseudomonadati</taxon>
        <taxon>Thermodesulfobacteriota</taxon>
        <taxon>Candidatus Desulfofervidia</taxon>
        <taxon>Candidatus Desulfofervidales</taxon>
        <taxon>Candidatus Desulfofervidaceae</taxon>
        <taxon>Candidatus Desulfofervidus</taxon>
    </lineage>
</organism>
<keyword evidence="2" id="KW-1185">Reference proteome</keyword>
<accession>A0A7U4QKB0</accession>
<evidence type="ECO:0000313" key="1">
    <source>
        <dbReference type="EMBL" id="AMM40909.1"/>
    </source>
</evidence>
<reference evidence="1 2" key="1">
    <citation type="submission" date="2015-10" db="EMBL/GenBank/DDBJ databases">
        <title>Candidatus Desulfofervidus auxilii, a hydrogenotrophic sulfate-reducing bacterium involved in the thermophilic anaerobic oxidation of methane.</title>
        <authorList>
            <person name="Krukenberg V."/>
            <person name="Richter M."/>
            <person name="Wegener G."/>
        </authorList>
    </citation>
    <scope>NUCLEOTIDE SEQUENCE [LARGE SCALE GENOMIC DNA]</scope>
    <source>
        <strain evidence="1 2">HS1</strain>
    </source>
</reference>
<proteinExistence type="predicted"/>
<dbReference type="AlphaFoldDB" id="A0A7U4QKB0"/>
<protein>
    <submittedName>
        <fullName evidence="1">Uncharacterized protein</fullName>
    </submittedName>
</protein>
<dbReference type="Proteomes" id="UP000070560">
    <property type="component" value="Chromosome"/>
</dbReference>
<evidence type="ECO:0000313" key="2">
    <source>
        <dbReference type="Proteomes" id="UP000070560"/>
    </source>
</evidence>
<dbReference type="KEGG" id="daw:HS1_001105"/>
<gene>
    <name evidence="1" type="ORF">HS1_001105</name>
</gene>
<name>A0A7U4QKB0_DESA2</name>
<sequence>MYVDICKYKRGNKTYKRVLLREGYREGGKVKHRTLANLSHCSDKEIEAIRIALNRR</sequence>
<dbReference type="EMBL" id="CP013015">
    <property type="protein sequence ID" value="AMM40909.1"/>
    <property type="molecule type" value="Genomic_DNA"/>
</dbReference>
<dbReference type="RefSeq" id="WP_156469408.1">
    <property type="nucleotide sequence ID" value="NZ_CP013015.1"/>
</dbReference>
<dbReference type="OrthoDB" id="5419903at2"/>